<feature type="region of interest" description="Disordered" evidence="1">
    <location>
        <begin position="398"/>
        <end position="442"/>
    </location>
</feature>
<evidence type="ECO:0000313" key="3">
    <source>
        <dbReference type="EMBL" id="TBU56995.1"/>
    </source>
</evidence>
<evidence type="ECO:0000256" key="1">
    <source>
        <dbReference type="SAM" id="MobiDB-lite"/>
    </source>
</evidence>
<dbReference type="EMBL" id="ML145143">
    <property type="protein sequence ID" value="TBU56995.1"/>
    <property type="molecule type" value="Genomic_DNA"/>
</dbReference>
<evidence type="ECO:0000313" key="4">
    <source>
        <dbReference type="Proteomes" id="UP000292082"/>
    </source>
</evidence>
<feature type="domain" description="Fungal-type protein kinase" evidence="2">
    <location>
        <begin position="144"/>
        <end position="240"/>
    </location>
</feature>
<dbReference type="PANTHER" id="PTHR38248">
    <property type="entry name" value="FUNK1 6"/>
    <property type="match status" value="1"/>
</dbReference>
<feature type="domain" description="Fungal-type protein kinase" evidence="2">
    <location>
        <begin position="299"/>
        <end position="580"/>
    </location>
</feature>
<protein>
    <recommendedName>
        <fullName evidence="2">Fungal-type protein kinase domain-containing protein</fullName>
    </recommendedName>
</protein>
<dbReference type="Pfam" id="PF17667">
    <property type="entry name" value="Pkinase_fungal"/>
    <property type="match status" value="2"/>
</dbReference>
<evidence type="ECO:0000259" key="2">
    <source>
        <dbReference type="Pfam" id="PF17667"/>
    </source>
</evidence>
<accession>A0A4Q9PRP0</accession>
<dbReference type="PANTHER" id="PTHR38248:SF2">
    <property type="entry name" value="FUNK1 11"/>
    <property type="match status" value="1"/>
</dbReference>
<dbReference type="InterPro" id="IPR040976">
    <property type="entry name" value="Pkinase_fungal"/>
</dbReference>
<keyword evidence="4" id="KW-1185">Reference proteome</keyword>
<dbReference type="AlphaFoldDB" id="A0A4Q9PRP0"/>
<name>A0A4Q9PRP0_9APHY</name>
<dbReference type="Proteomes" id="UP000292082">
    <property type="component" value="Unassembled WGS sequence"/>
</dbReference>
<sequence length="735" mass="84143">MRARYVKSGNPAEFLHVLLPFHPRTNVRPPCKKNPFEGMKDADDWAEPKVVEEFVKILEAQNLCPKLVFCRSESRPHSKETDETAQRIDGGFFRRSEAPKDGRPHWELQLVPVEFKNRKDGDKYDPFADGSEGEVYLVDAVLEPQAESRRDVRQQIISYADKVYAMQHRTFVFMLLVMGRRFRLIRWDRSGAIVTNAIDYYENPEPLCDFLWRISYVKHIALGIDPTATRISPGSADYKTMADIAKDTTRDLPYHTRSLPPNYKLPEGCWFKYIREMFAESMKNRDWPCYKLEVAYNGKIYYFLVGRPCFLARGLAGRGTRGYVAYDVANDRLVWLKDTWRASYDLLEKEGDILLRLNNAKLSSDIHVPTLVCHGDVPNQATLTADWWEHKHPILSEVDASRTAPPSDPPRRSSRVTIPMKRGHPEDVEISENQSPNPNFRSDCPLRHHQHYRVVVAEVCMLLKKFTCGRQLVSVVYDCLSTHEQVAAELGLLHRDISDGNILMYPKIEKQETGLSLVWRGYLIDWEAAKPIAPHNACFVVRQPERSGPWHFLSANLINNPSKPVVIADELESLLHVLIYYAIRYLHSSITPDDEVAKFLDATYDSYVVHDGAVHCGERKGSIVADLGKLVLWQPKQSRNVAIVFNSPMDMLISRLLRSFKARYDVMNAEELGVGAAETGVQHLAERLRTHEWMRTALDAAIGDHWNLLDKVGDRVPKGWKCSKRPVPSTTPGRQ</sequence>
<feature type="compositionally biased region" description="Polar residues" evidence="1">
    <location>
        <begin position="431"/>
        <end position="440"/>
    </location>
</feature>
<reference evidence="3 4" key="1">
    <citation type="submission" date="2019-01" db="EMBL/GenBank/DDBJ databases">
        <title>Draft genome sequences of three monokaryotic isolates of the white-rot basidiomycete fungus Dichomitus squalens.</title>
        <authorList>
            <consortium name="DOE Joint Genome Institute"/>
            <person name="Lopez S.C."/>
            <person name="Andreopoulos B."/>
            <person name="Pangilinan J."/>
            <person name="Lipzen A."/>
            <person name="Riley R."/>
            <person name="Ahrendt S."/>
            <person name="Ng V."/>
            <person name="Barry K."/>
            <person name="Daum C."/>
            <person name="Grigoriev I.V."/>
            <person name="Hilden K.S."/>
            <person name="Makela M.R."/>
            <person name="de Vries R.P."/>
        </authorList>
    </citation>
    <scope>NUCLEOTIDE SEQUENCE [LARGE SCALE GENOMIC DNA]</scope>
    <source>
        <strain evidence="3 4">CBS 464.89</strain>
    </source>
</reference>
<dbReference type="SUPFAM" id="SSF56112">
    <property type="entry name" value="Protein kinase-like (PK-like)"/>
    <property type="match status" value="1"/>
</dbReference>
<gene>
    <name evidence="3" type="ORF">BD310DRAFT_854022</name>
</gene>
<organism evidence="3 4">
    <name type="scientific">Dichomitus squalens</name>
    <dbReference type="NCBI Taxonomy" id="114155"/>
    <lineage>
        <taxon>Eukaryota</taxon>
        <taxon>Fungi</taxon>
        <taxon>Dikarya</taxon>
        <taxon>Basidiomycota</taxon>
        <taxon>Agaricomycotina</taxon>
        <taxon>Agaricomycetes</taxon>
        <taxon>Polyporales</taxon>
        <taxon>Polyporaceae</taxon>
        <taxon>Dichomitus</taxon>
    </lineage>
</organism>
<dbReference type="InterPro" id="IPR011009">
    <property type="entry name" value="Kinase-like_dom_sf"/>
</dbReference>
<proteinExistence type="predicted"/>